<dbReference type="InterPro" id="IPR036313">
    <property type="entry name" value="PepX_N_dom_sf"/>
</dbReference>
<reference evidence="14" key="1">
    <citation type="submission" date="2011-06" db="EMBL/GenBank/DDBJ databases">
        <title>Complete sequence of Streptococcus parasanguinis strain ATCC 15912.</title>
        <authorList>
            <person name="Muzny D."/>
            <person name="Qin X."/>
            <person name="Buhay C."/>
            <person name="Dugan-Rocha S."/>
            <person name="Ding Y."/>
            <person name="Chen G."/>
            <person name="Hawes A."/>
            <person name="Holder M."/>
            <person name="Jhangiani S."/>
            <person name="Johnson A."/>
            <person name="Khan Z."/>
            <person name="Li Z."/>
            <person name="Liu W."/>
            <person name="Liu X."/>
            <person name="Perez L."/>
            <person name="Shen H."/>
            <person name="Wang Q."/>
            <person name="Watt J."/>
            <person name="Xi L."/>
            <person name="Xin Y."/>
            <person name="Zhou J."/>
            <person name="Deng J."/>
            <person name="Jiang H."/>
            <person name="Liu Y."/>
            <person name="Qu J."/>
            <person name="Song X.-Z."/>
            <person name="Zhang L."/>
            <person name="Villasana D."/>
            <person name="Johnson A."/>
            <person name="Liu J."/>
            <person name="Liyanage D."/>
            <person name="Lorensuhewa L."/>
            <person name="Robinson T."/>
            <person name="Song A."/>
            <person name="Song B.-B."/>
            <person name="Dinh H."/>
            <person name="Thornton R."/>
            <person name="Coyle M."/>
            <person name="Francisco L."/>
            <person name="Jackson L."/>
            <person name="Javaid M."/>
            <person name="Korchina V."/>
            <person name="Kovar C."/>
            <person name="Mata R."/>
            <person name="Mathew T."/>
            <person name="Ngo R."/>
            <person name="Nguyen L."/>
            <person name="Nguyen N."/>
            <person name="Okwuonu G."/>
            <person name="Ongeri F."/>
            <person name="Pham C."/>
            <person name="Simmons D."/>
            <person name="Wilczek-Boney K."/>
            <person name="Hale W."/>
            <person name="Jakkamsetti A."/>
            <person name="Pham P."/>
            <person name="Ruth R."/>
            <person name="San Lucas F."/>
            <person name="Warren J."/>
            <person name="Zhang J."/>
            <person name="Zhao Z."/>
            <person name="Zhou C."/>
            <person name="Zhu D."/>
            <person name="Lee S."/>
            <person name="Bess C."/>
            <person name="Blankenburg K."/>
            <person name="Forbes L."/>
            <person name="Fu Q."/>
            <person name="Gubbala S."/>
            <person name="Hirani K."/>
            <person name="Jayaseelan J.C."/>
            <person name="Lara F."/>
            <person name="Munidasa M."/>
            <person name="Palculict T."/>
            <person name="Patil S."/>
            <person name="Pu L.-L."/>
            <person name="Saada N."/>
            <person name="Tang L."/>
            <person name="Weissenberger G."/>
            <person name="Zhu Y."/>
            <person name="Hemphill L."/>
            <person name="Shang Y."/>
            <person name="Youmans B."/>
            <person name="Ayvaz T."/>
            <person name="Ross M."/>
            <person name="Santibanez J."/>
            <person name="Aqrawi P."/>
            <person name="Gross S."/>
            <person name="Joshi V."/>
            <person name="Fowler G."/>
            <person name="Nazareth L."/>
            <person name="Reid J."/>
            <person name="Worley K."/>
            <person name="Petrosino J."/>
            <person name="Highlander S."/>
            <person name="Gibbs R."/>
        </authorList>
    </citation>
    <scope>NUCLEOTIDE SEQUENCE [LARGE SCALE GENOMIC DNA]</scope>
    <source>
        <strain evidence="14">ATCC 15912 / DSM 6778 / CIP 104372 / LMG 14537</strain>
    </source>
</reference>
<dbReference type="InterPro" id="IPR013736">
    <property type="entry name" value="Xaa-Pro_dipept_C"/>
</dbReference>
<comment type="similarity">
    <text evidence="3 9">Belongs to the peptidase S15 family.</text>
</comment>
<evidence type="ECO:0000259" key="12">
    <source>
        <dbReference type="SMART" id="SM00940"/>
    </source>
</evidence>
<comment type="subcellular location">
    <subcellularLocation>
        <location evidence="9">Cytoplasm</location>
    </subcellularLocation>
</comment>
<dbReference type="AlphaFoldDB" id="F8DKB1"/>
<evidence type="ECO:0000256" key="8">
    <source>
        <dbReference type="ARBA" id="ARBA00022825"/>
    </source>
</evidence>
<dbReference type="InterPro" id="IPR000383">
    <property type="entry name" value="Xaa-Pro-like_dom"/>
</dbReference>
<dbReference type="Pfam" id="PF09168">
    <property type="entry name" value="PepX_N"/>
    <property type="match status" value="1"/>
</dbReference>
<dbReference type="KEGG" id="scp:HMPREF0833_11237"/>
<dbReference type="InterPro" id="IPR008979">
    <property type="entry name" value="Galactose-bd-like_sf"/>
</dbReference>
<dbReference type="GO" id="GO:0004177">
    <property type="term" value="F:aminopeptidase activity"/>
    <property type="evidence" value="ECO:0007669"/>
    <property type="project" value="UniProtKB-KW"/>
</dbReference>
<dbReference type="EC" id="3.4.14.11" evidence="9"/>
<feature type="active site" description="Charge relay system" evidence="9">
    <location>
        <position position="498"/>
    </location>
</feature>
<dbReference type="SMART" id="SM00940">
    <property type="entry name" value="PepX_N"/>
    <property type="match status" value="1"/>
</dbReference>
<dbReference type="MEROPS" id="S15.001"/>
<keyword evidence="9" id="KW-0963">Cytoplasm</keyword>
<dbReference type="HOGENOM" id="CLU_011800_0_0_9"/>
<dbReference type="InterPro" id="IPR029058">
    <property type="entry name" value="AB_hydrolase_fold"/>
</dbReference>
<feature type="active site" description="Charge relay system" evidence="9">
    <location>
        <position position="378"/>
    </location>
</feature>
<name>F8DKB1_STREP</name>
<dbReference type="SUPFAM" id="SSF49785">
    <property type="entry name" value="Galactose-binding domain-like"/>
    <property type="match status" value="1"/>
</dbReference>
<evidence type="ECO:0000256" key="10">
    <source>
        <dbReference type="SAM" id="MobiDB-lite"/>
    </source>
</evidence>
<dbReference type="Gene3D" id="2.60.120.260">
    <property type="entry name" value="Galactose-binding domain-like"/>
    <property type="match status" value="1"/>
</dbReference>
<dbReference type="InterPro" id="IPR015251">
    <property type="entry name" value="PepX_N_dom"/>
</dbReference>
<dbReference type="SUPFAM" id="SSF53474">
    <property type="entry name" value="alpha/beta-Hydrolases"/>
    <property type="match status" value="1"/>
</dbReference>
<dbReference type="InterPro" id="IPR008252">
    <property type="entry name" value="Pept_S15_Xpro"/>
</dbReference>
<evidence type="ECO:0000256" key="6">
    <source>
        <dbReference type="ARBA" id="ARBA00022670"/>
    </source>
</evidence>
<dbReference type="GO" id="GO:0008236">
    <property type="term" value="F:serine-type peptidase activity"/>
    <property type="evidence" value="ECO:0007669"/>
    <property type="project" value="UniProtKB-KW"/>
</dbReference>
<sequence length="792" mass="90247">MIQYNRNWNDDSADATAHSNRDVNKIGESTMKFNQFSYIPTANDTMKEELALLGFNFQEESDPKKMLGAFVRQVSFQYKDTDYALSTLVADKETDLLAFFNSEKPLTADIFYTVAFQLLGFSFFVDFDDSEAFRKETAFPITYGSLLENLYQLLNTRTKRGNTLIDQLVSDGLIPETNQYHYFNGKSLATFTSQDAIREVVYVESRVDTDKDGLPDLVKVSIIRPRYEGKIPAVMTASPYHQGTNDKASDKALYNMNVDLEVKEPHTIQLEEPQLTVVEPVGQAEEVEEAEELLTHINSSYTLNDYLLPRGYANLYVSGVGTKDSQGLMTNGNYQQIEAYKNVIDWLNDRCRAFTDHTRKRQVKADWSNGKVATTGISYLGTMSNGLATTGVDGLEVIIAEAGISSWYNYYRENGLVTSPGGYPGEDFDSLAELTYSRNLLGGDYLHHNAAHQADLDIVKKELDRASGDYNQFWHDRNYLLNANQVKAEVVFTHGSQDWNVKPLHVFNMFQALPASIKKHLFYHNGAHVYLNNWQSIDFRESMNALLSKKLLGYDSSYELPTVIWQDNTGEQSWTSLDDFGNQTSQRTFLLGDGEKVIQNRYETKDYERYGKAYPTFLSDLYQDKAQQVTIDLPIEEDLHLNGKARLHLRLHSSTNKGLLSAQLLELGSKKYLQPYPAVLSVRTLDNGRYHMLDNLTELPFKEAGQRVISKGYLNLQNRHDLLEVEAVTPGEWMEFDFELQPTIYKLEKGATLRLVLYTTDFEITVRDQTDYQLTIDLAQSSLHLPEMTEAH</sequence>
<dbReference type="Gene3D" id="3.40.50.1820">
    <property type="entry name" value="alpha/beta hydrolase"/>
    <property type="match status" value="1"/>
</dbReference>
<protein>
    <recommendedName>
        <fullName evidence="9">Xaa-Pro dipeptidyl-peptidase</fullName>
        <ecNumber evidence="9">3.4.14.11</ecNumber>
    </recommendedName>
    <alternativeName>
        <fullName evidence="9">X-Pro dipeptidyl-peptidase</fullName>
    </alternativeName>
    <alternativeName>
        <fullName evidence="9">X-prolyl-dipeptidyl aminopeptidase</fullName>
        <shortName evidence="9">X-PDAP</shortName>
    </alternativeName>
</protein>
<dbReference type="Proteomes" id="UP000001502">
    <property type="component" value="Chromosome"/>
</dbReference>
<accession>F8DKB1</accession>
<dbReference type="Pfam" id="PF08530">
    <property type="entry name" value="PepX_C"/>
    <property type="match status" value="1"/>
</dbReference>
<evidence type="ECO:0000256" key="7">
    <source>
        <dbReference type="ARBA" id="ARBA00022801"/>
    </source>
</evidence>
<dbReference type="InterPro" id="IPR050585">
    <property type="entry name" value="Xaa-Pro_dipeptidyl-ppase/CocE"/>
</dbReference>
<dbReference type="SMART" id="SM00939">
    <property type="entry name" value="PepX_C"/>
    <property type="match status" value="1"/>
</dbReference>
<feature type="active site" description="Charge relay system" evidence="9">
    <location>
        <position position="528"/>
    </location>
</feature>
<evidence type="ECO:0000256" key="9">
    <source>
        <dbReference type="HAMAP-Rule" id="MF_00698"/>
    </source>
</evidence>
<keyword evidence="5 9" id="KW-0031">Aminopeptidase</keyword>
<dbReference type="NCBIfam" id="NF003783">
    <property type="entry name" value="PRK05371.1-4"/>
    <property type="match status" value="1"/>
</dbReference>
<evidence type="ECO:0000256" key="5">
    <source>
        <dbReference type="ARBA" id="ARBA00022438"/>
    </source>
</evidence>
<keyword evidence="7 9" id="KW-0378">Hydrolase</keyword>
<dbReference type="GO" id="GO:0006508">
    <property type="term" value="P:proteolysis"/>
    <property type="evidence" value="ECO:0007669"/>
    <property type="project" value="UniProtKB-KW"/>
</dbReference>
<dbReference type="Gene3D" id="1.10.246.70">
    <property type="match status" value="1"/>
</dbReference>
<comment type="subunit">
    <text evidence="4 9">Homodimer.</text>
</comment>
<evidence type="ECO:0000256" key="1">
    <source>
        <dbReference type="ARBA" id="ARBA00000123"/>
    </source>
</evidence>
<dbReference type="SUPFAM" id="SSF81761">
    <property type="entry name" value="X-Prolyl dipeptidyl aminopeptidase PepX, N-terminal domain"/>
    <property type="match status" value="1"/>
</dbReference>
<evidence type="ECO:0000313" key="14">
    <source>
        <dbReference type="Proteomes" id="UP000001502"/>
    </source>
</evidence>
<dbReference type="PANTHER" id="PTHR43056:SF10">
    <property type="entry name" value="COCE_NOND FAMILY, PUTATIVE (AFU_ORTHOLOGUE AFUA_7G00600)-RELATED"/>
    <property type="match status" value="1"/>
</dbReference>
<feature type="domain" description="X-Prolyl dipeptidyl aminopeptidase PepX N-terminal" evidence="12">
    <location>
        <begin position="31"/>
        <end position="173"/>
    </location>
</feature>
<evidence type="ECO:0000259" key="11">
    <source>
        <dbReference type="SMART" id="SM00939"/>
    </source>
</evidence>
<evidence type="ECO:0000256" key="4">
    <source>
        <dbReference type="ARBA" id="ARBA00011738"/>
    </source>
</evidence>
<comment type="catalytic activity">
    <reaction evidence="1 9">
        <text>Hydrolyzes Xaa-Pro-|- bonds to release unblocked, N-terminal dipeptides from substrates including Ala-Pro-|-p-nitroanilide and (sequentially) Tyr-Pro-|-Phe-Pro-|-Gly-Pro-|-Ile.</text>
        <dbReference type="EC" id="3.4.14.11"/>
    </reaction>
</comment>
<dbReference type="GO" id="GO:0008239">
    <property type="term" value="F:dipeptidyl-peptidase activity"/>
    <property type="evidence" value="ECO:0007669"/>
    <property type="project" value="UniProtKB-UniRule"/>
</dbReference>
<feature type="region of interest" description="Disordered" evidence="10">
    <location>
        <begin position="1"/>
        <end position="21"/>
    </location>
</feature>
<feature type="domain" description="Xaa-Pro dipeptidyl-peptidase C-terminal" evidence="11">
    <location>
        <begin position="544"/>
        <end position="784"/>
    </location>
</feature>
<comment type="function">
    <text evidence="2 9">Removes N-terminal dipeptides sequentially from polypeptides having unsubstituted N-termini provided that the penultimate residue is proline.</text>
</comment>
<keyword evidence="6 9" id="KW-0645">Protease</keyword>
<dbReference type="EMBL" id="CP002843">
    <property type="protein sequence ID" value="AEH56268.1"/>
    <property type="molecule type" value="Genomic_DNA"/>
</dbReference>
<keyword evidence="8 9" id="KW-0720">Serine protease</keyword>
<organism evidence="13 14">
    <name type="scientific">Streptococcus parasanguinis (strain ATCC 15912 / DSM 6778 / CIP 104372 / LMG 14537)</name>
    <dbReference type="NCBI Taxonomy" id="760570"/>
    <lineage>
        <taxon>Bacteria</taxon>
        <taxon>Bacillati</taxon>
        <taxon>Bacillota</taxon>
        <taxon>Bacilli</taxon>
        <taxon>Lactobacillales</taxon>
        <taxon>Streptococcaceae</taxon>
        <taxon>Streptococcus</taxon>
    </lineage>
</organism>
<proteinExistence type="inferred from homology"/>
<dbReference type="Pfam" id="PF02129">
    <property type="entry name" value="Peptidase_S15"/>
    <property type="match status" value="1"/>
</dbReference>
<dbReference type="PANTHER" id="PTHR43056">
    <property type="entry name" value="PEPTIDASE S9 PROLYL OLIGOPEPTIDASE"/>
    <property type="match status" value="1"/>
</dbReference>
<dbReference type="HAMAP" id="MF_00698">
    <property type="entry name" value="Aminopeptidase_S15"/>
    <property type="match status" value="1"/>
</dbReference>
<dbReference type="PRINTS" id="PR00923">
    <property type="entry name" value="LACTOPTASE"/>
</dbReference>
<evidence type="ECO:0000256" key="3">
    <source>
        <dbReference type="ARBA" id="ARBA00010819"/>
    </source>
</evidence>
<gene>
    <name evidence="9 13" type="primary">pepX</name>
    <name evidence="13" type="ordered locus">HMPREF0833_11237</name>
</gene>
<dbReference type="GO" id="GO:0005737">
    <property type="term" value="C:cytoplasm"/>
    <property type="evidence" value="ECO:0007669"/>
    <property type="project" value="UniProtKB-SubCell"/>
</dbReference>
<evidence type="ECO:0000256" key="2">
    <source>
        <dbReference type="ARBA" id="ARBA00003997"/>
    </source>
</evidence>
<evidence type="ECO:0000313" key="13">
    <source>
        <dbReference type="EMBL" id="AEH56268.1"/>
    </source>
</evidence>